<organism evidence="17 18">
    <name type="scientific">Pyramidobacter porci</name>
    <dbReference type="NCBI Taxonomy" id="2605789"/>
    <lineage>
        <taxon>Bacteria</taxon>
        <taxon>Thermotogati</taxon>
        <taxon>Synergistota</taxon>
        <taxon>Synergistia</taxon>
        <taxon>Synergistales</taxon>
        <taxon>Dethiosulfovibrionaceae</taxon>
        <taxon>Pyramidobacter</taxon>
    </lineage>
</organism>
<comment type="similarity">
    <text evidence="4 13">Belongs to the aspartokinase family.</text>
</comment>
<comment type="pathway">
    <text evidence="2 14">Amino-acid biosynthesis; L-methionine biosynthesis via de novo pathway; L-homoserine from L-aspartate: step 1/3.</text>
</comment>
<dbReference type="Pfam" id="PF00696">
    <property type="entry name" value="AA_kinase"/>
    <property type="match status" value="1"/>
</dbReference>
<dbReference type="GO" id="GO:0005524">
    <property type="term" value="F:ATP binding"/>
    <property type="evidence" value="ECO:0007669"/>
    <property type="project" value="UniProtKB-KW"/>
</dbReference>
<dbReference type="AlphaFoldDB" id="A0A6L5YDG3"/>
<evidence type="ECO:0000256" key="1">
    <source>
        <dbReference type="ARBA" id="ARBA00004766"/>
    </source>
</evidence>
<evidence type="ECO:0000256" key="2">
    <source>
        <dbReference type="ARBA" id="ARBA00004986"/>
    </source>
</evidence>
<evidence type="ECO:0000256" key="9">
    <source>
        <dbReference type="ARBA" id="ARBA00022840"/>
    </source>
</evidence>
<comment type="pathway">
    <text evidence="1 14">Amino-acid biosynthesis; L-lysine biosynthesis via DAP pathway; (S)-tetrahydrodipicolinate from L-aspartate: step 1/4.</text>
</comment>
<dbReference type="PIRSF" id="PIRSF000726">
    <property type="entry name" value="Asp_kin"/>
    <property type="match status" value="1"/>
</dbReference>
<comment type="catalytic activity">
    <reaction evidence="11 13">
        <text>L-aspartate + ATP = 4-phospho-L-aspartate + ADP</text>
        <dbReference type="Rhea" id="RHEA:23776"/>
        <dbReference type="ChEBI" id="CHEBI:29991"/>
        <dbReference type="ChEBI" id="CHEBI:30616"/>
        <dbReference type="ChEBI" id="CHEBI:57535"/>
        <dbReference type="ChEBI" id="CHEBI:456216"/>
        <dbReference type="EC" id="2.7.2.4"/>
    </reaction>
</comment>
<dbReference type="Proteomes" id="UP000473699">
    <property type="component" value="Unassembled WGS sequence"/>
</dbReference>
<dbReference type="UniPathway" id="UPA00051">
    <property type="reaction ID" value="UER00462"/>
</dbReference>
<dbReference type="GO" id="GO:0009088">
    <property type="term" value="P:threonine biosynthetic process"/>
    <property type="evidence" value="ECO:0007669"/>
    <property type="project" value="UniProtKB-UniPathway"/>
</dbReference>
<keyword evidence="18" id="KW-1185">Reference proteome</keyword>
<dbReference type="PROSITE" id="PS00324">
    <property type="entry name" value="ASPARTOKINASE"/>
    <property type="match status" value="1"/>
</dbReference>
<evidence type="ECO:0000256" key="5">
    <source>
        <dbReference type="ARBA" id="ARBA00022605"/>
    </source>
</evidence>
<keyword evidence="10" id="KW-0457">Lysine biosynthesis</keyword>
<evidence type="ECO:0000256" key="4">
    <source>
        <dbReference type="ARBA" id="ARBA00010122"/>
    </source>
</evidence>
<feature type="binding site" evidence="12">
    <location>
        <position position="54"/>
    </location>
    <ligand>
        <name>substrate</name>
    </ligand>
</feature>
<dbReference type="GO" id="GO:0009090">
    <property type="term" value="P:homoserine biosynthetic process"/>
    <property type="evidence" value="ECO:0007669"/>
    <property type="project" value="TreeGrafter"/>
</dbReference>
<dbReference type="InterPro" id="IPR005260">
    <property type="entry name" value="Asp_kin_monofn"/>
</dbReference>
<evidence type="ECO:0000256" key="14">
    <source>
        <dbReference type="RuleBase" id="RU004249"/>
    </source>
</evidence>
<dbReference type="InterPro" id="IPR036393">
    <property type="entry name" value="AceGlu_kinase-like_sf"/>
</dbReference>
<keyword evidence="5 14" id="KW-0028">Amino-acid biosynthesis</keyword>
<dbReference type="UniPathway" id="UPA00050">
    <property type="reaction ID" value="UER00461"/>
</dbReference>
<feature type="binding site" evidence="12">
    <location>
        <position position="187"/>
    </location>
    <ligand>
        <name>ATP</name>
        <dbReference type="ChEBI" id="CHEBI:30616"/>
    </ligand>
</feature>
<accession>A0A6L5YDG3</accession>
<protein>
    <recommendedName>
        <fullName evidence="13">Aspartokinase</fullName>
        <ecNumber evidence="13">2.7.2.4</ecNumber>
    </recommendedName>
</protein>
<feature type="domain" description="Aspartokinase ACT" evidence="16">
    <location>
        <begin position="350"/>
        <end position="408"/>
    </location>
</feature>
<dbReference type="FunFam" id="3.40.1160.10:FF:000002">
    <property type="entry name" value="Aspartokinase"/>
    <property type="match status" value="1"/>
</dbReference>
<comment type="caution">
    <text evidence="17">The sequence shown here is derived from an EMBL/GenBank/DDBJ whole genome shotgun (WGS) entry which is preliminary data.</text>
</comment>
<evidence type="ECO:0000256" key="12">
    <source>
        <dbReference type="PIRSR" id="PIRSR000726-1"/>
    </source>
</evidence>
<dbReference type="Pfam" id="PF22468">
    <property type="entry name" value="ACT_9"/>
    <property type="match status" value="1"/>
</dbReference>
<dbReference type="InterPro" id="IPR018042">
    <property type="entry name" value="Aspartate_kinase_CS"/>
</dbReference>
<dbReference type="GO" id="GO:0009089">
    <property type="term" value="P:lysine biosynthetic process via diaminopimelate"/>
    <property type="evidence" value="ECO:0007669"/>
    <property type="project" value="UniProtKB-UniPathway"/>
</dbReference>
<feature type="binding site" evidence="12">
    <location>
        <position position="83"/>
    </location>
    <ligand>
        <name>substrate</name>
    </ligand>
</feature>
<proteinExistence type="inferred from homology"/>
<dbReference type="SUPFAM" id="SSF55021">
    <property type="entry name" value="ACT-like"/>
    <property type="match status" value="2"/>
</dbReference>
<dbReference type="GO" id="GO:0005829">
    <property type="term" value="C:cytosol"/>
    <property type="evidence" value="ECO:0007669"/>
    <property type="project" value="TreeGrafter"/>
</dbReference>
<evidence type="ECO:0000256" key="11">
    <source>
        <dbReference type="ARBA" id="ARBA00047872"/>
    </source>
</evidence>
<dbReference type="GO" id="GO:0004072">
    <property type="term" value="F:aspartate kinase activity"/>
    <property type="evidence" value="ECO:0007669"/>
    <property type="project" value="UniProtKB-EC"/>
</dbReference>
<dbReference type="InterPro" id="IPR054352">
    <property type="entry name" value="ACT_Aspartokinase"/>
</dbReference>
<gene>
    <name evidence="17" type="ORF">FYJ74_09200</name>
</gene>
<dbReference type="PANTHER" id="PTHR21499">
    <property type="entry name" value="ASPARTATE KINASE"/>
    <property type="match status" value="1"/>
</dbReference>
<keyword evidence="6 13" id="KW-0808">Transferase</keyword>
<reference evidence="17 18" key="1">
    <citation type="submission" date="2019-08" db="EMBL/GenBank/DDBJ databases">
        <title>In-depth cultivation of the pig gut microbiome towards novel bacterial diversity and tailored functional studies.</title>
        <authorList>
            <person name="Wylensek D."/>
            <person name="Hitch T.C.A."/>
            <person name="Clavel T."/>
        </authorList>
    </citation>
    <scope>NUCLEOTIDE SEQUENCE [LARGE SCALE GENOMIC DNA]</scope>
    <source>
        <strain evidence="17 18">SM-530-WT-4B</strain>
    </source>
</reference>
<dbReference type="CDD" id="cd04923">
    <property type="entry name" value="ACT_AK-LysC-DapG-like_2"/>
    <property type="match status" value="1"/>
</dbReference>
<dbReference type="InterPro" id="IPR045865">
    <property type="entry name" value="ACT-like_dom_sf"/>
</dbReference>
<dbReference type="InterPro" id="IPR041740">
    <property type="entry name" value="AKii-LysC-BS"/>
</dbReference>
<evidence type="ECO:0000256" key="3">
    <source>
        <dbReference type="ARBA" id="ARBA00005139"/>
    </source>
</evidence>
<evidence type="ECO:0000256" key="10">
    <source>
        <dbReference type="ARBA" id="ARBA00023154"/>
    </source>
</evidence>
<keyword evidence="9 12" id="KW-0067">ATP-binding</keyword>
<dbReference type="EMBL" id="VUNH01000010">
    <property type="protein sequence ID" value="MST56205.1"/>
    <property type="molecule type" value="Genomic_DNA"/>
</dbReference>
<comment type="pathway">
    <text evidence="3 14">Amino-acid biosynthesis; L-threonine biosynthesis; L-threonine from L-aspartate: step 1/5.</text>
</comment>
<dbReference type="NCBIfam" id="NF005154">
    <property type="entry name" value="PRK06635.1-2"/>
    <property type="match status" value="1"/>
</dbReference>
<evidence type="ECO:0000259" key="16">
    <source>
        <dbReference type="Pfam" id="PF22468"/>
    </source>
</evidence>
<evidence type="ECO:0000259" key="15">
    <source>
        <dbReference type="Pfam" id="PF00696"/>
    </source>
</evidence>
<dbReference type="SUPFAM" id="SSF53633">
    <property type="entry name" value="Carbamate kinase-like"/>
    <property type="match status" value="1"/>
</dbReference>
<evidence type="ECO:0000313" key="17">
    <source>
        <dbReference type="EMBL" id="MST56205.1"/>
    </source>
</evidence>
<keyword evidence="7 12" id="KW-0547">Nucleotide-binding</keyword>
<evidence type="ECO:0000313" key="18">
    <source>
        <dbReference type="Proteomes" id="UP000473699"/>
    </source>
</evidence>
<feature type="binding site" evidence="12">
    <location>
        <position position="192"/>
    </location>
    <ligand>
        <name>ATP</name>
        <dbReference type="ChEBI" id="CHEBI:30616"/>
    </ligand>
</feature>
<dbReference type="NCBIfam" id="NF005155">
    <property type="entry name" value="PRK06635.1-4"/>
    <property type="match status" value="1"/>
</dbReference>
<dbReference type="PANTHER" id="PTHR21499:SF3">
    <property type="entry name" value="ASPARTOKINASE"/>
    <property type="match status" value="1"/>
</dbReference>
<dbReference type="UniPathway" id="UPA00034">
    <property type="reaction ID" value="UER00015"/>
</dbReference>
<feature type="binding site" evidence="12">
    <location>
        <begin position="14"/>
        <end position="17"/>
    </location>
    <ligand>
        <name>ATP</name>
        <dbReference type="ChEBI" id="CHEBI:30616"/>
    </ligand>
</feature>
<dbReference type="CDD" id="cd04261">
    <property type="entry name" value="AAK_AKii-LysC-BS"/>
    <property type="match status" value="1"/>
</dbReference>
<dbReference type="EC" id="2.7.2.4" evidence="13"/>
<dbReference type="Gene3D" id="3.40.1160.10">
    <property type="entry name" value="Acetylglutamate kinase-like"/>
    <property type="match status" value="1"/>
</dbReference>
<name>A0A6L5YDG3_9BACT</name>
<dbReference type="RefSeq" id="WP_154529290.1">
    <property type="nucleotide sequence ID" value="NZ_VUNH01000010.1"/>
</dbReference>
<feature type="domain" description="Aspartate/glutamate/uridylate kinase" evidence="15">
    <location>
        <begin position="10"/>
        <end position="235"/>
    </location>
</feature>
<dbReference type="InterPro" id="IPR001341">
    <property type="entry name" value="Asp_kinase"/>
</dbReference>
<dbReference type="InterPro" id="IPR001048">
    <property type="entry name" value="Asp/Glu/Uridylate_kinase"/>
</dbReference>
<keyword evidence="8 13" id="KW-0418">Kinase</keyword>
<dbReference type="Gene3D" id="3.30.2130.10">
    <property type="entry name" value="VC0802-like"/>
    <property type="match status" value="1"/>
</dbReference>
<dbReference type="NCBIfam" id="TIGR00657">
    <property type="entry name" value="asp_kinases"/>
    <property type="match status" value="1"/>
</dbReference>
<dbReference type="CDD" id="cd04891">
    <property type="entry name" value="ACT_AK-LysC-DapG-like_1"/>
    <property type="match status" value="1"/>
</dbReference>
<evidence type="ECO:0000256" key="13">
    <source>
        <dbReference type="RuleBase" id="RU003448"/>
    </source>
</evidence>
<evidence type="ECO:0000256" key="7">
    <source>
        <dbReference type="ARBA" id="ARBA00022741"/>
    </source>
</evidence>
<evidence type="ECO:0000256" key="8">
    <source>
        <dbReference type="ARBA" id="ARBA00022777"/>
    </source>
</evidence>
<sequence>MAAPAQIVRTAVLKYGGSSVADADKIRAVAAKVAARCKNGERLVVVVSAMGKTTNRLIDLAADVSGNSAGYKREMDMLMATGEQVSAALLAMALRDLGLDALSMNAYQIGMLTTDTYSSARIRDLDAGRIRKELDGRGVVVVTGFQGVAENGDLTTLGRGGSDTSAIAIAAALRCPCEIYSDVDGVYACDPRIIPEAKKLEYVTYEEMLEMASCGARVLHSRGVEIADKQRVELYCGSTFSDERGTRIVKNLPEWLEHPVVTGVAVDTDQIKVNLRGLPEDVHLYTRVFNELAVRCINLDMITIVSEGGEAAVTFSVIRGDVGMVRPALEAALQGLDGWSVTVDGEVAKVSAIGVGMQAASGVAGRFFGALERARIDVLGATTSEIKIAVLVPRAQAQSAADALMTEFDRKVKK</sequence>
<evidence type="ECO:0000256" key="6">
    <source>
        <dbReference type="ARBA" id="ARBA00022679"/>
    </source>
</evidence>